<accession>A0A9P0MSX5</accession>
<reference evidence="3" key="1">
    <citation type="submission" date="2022-01" db="EMBL/GenBank/DDBJ databases">
        <authorList>
            <person name="King R."/>
        </authorList>
    </citation>
    <scope>NUCLEOTIDE SEQUENCE</scope>
</reference>
<dbReference type="InterPro" id="IPR003409">
    <property type="entry name" value="MORN"/>
</dbReference>
<gene>
    <name evidence="3" type="ORF">NEZAVI_LOCUS12368</name>
</gene>
<dbReference type="GO" id="GO:0007286">
    <property type="term" value="P:spermatid development"/>
    <property type="evidence" value="ECO:0007669"/>
    <property type="project" value="TreeGrafter"/>
</dbReference>
<feature type="region of interest" description="Disordered" evidence="2">
    <location>
        <begin position="229"/>
        <end position="255"/>
    </location>
</feature>
<dbReference type="OrthoDB" id="423343at2759"/>
<evidence type="ECO:0000256" key="2">
    <source>
        <dbReference type="SAM" id="MobiDB-lite"/>
    </source>
</evidence>
<dbReference type="AlphaFoldDB" id="A0A9P0MSX5"/>
<protein>
    <submittedName>
        <fullName evidence="3">Uncharacterized protein</fullName>
    </submittedName>
</protein>
<dbReference type="SMART" id="SM00698">
    <property type="entry name" value="MORN"/>
    <property type="match status" value="6"/>
</dbReference>
<dbReference type="GO" id="GO:0031514">
    <property type="term" value="C:motile cilium"/>
    <property type="evidence" value="ECO:0007669"/>
    <property type="project" value="TreeGrafter"/>
</dbReference>
<name>A0A9P0MSX5_NEZVI</name>
<dbReference type="SUPFAM" id="SSF82185">
    <property type="entry name" value="Histone H3 K4-specific methyltransferase SET7/9 N-terminal domain"/>
    <property type="match status" value="2"/>
</dbReference>
<organism evidence="3 4">
    <name type="scientific">Nezara viridula</name>
    <name type="common">Southern green stink bug</name>
    <name type="synonym">Cimex viridulus</name>
    <dbReference type="NCBI Taxonomy" id="85310"/>
    <lineage>
        <taxon>Eukaryota</taxon>
        <taxon>Metazoa</taxon>
        <taxon>Ecdysozoa</taxon>
        <taxon>Arthropoda</taxon>
        <taxon>Hexapoda</taxon>
        <taxon>Insecta</taxon>
        <taxon>Pterygota</taxon>
        <taxon>Neoptera</taxon>
        <taxon>Paraneoptera</taxon>
        <taxon>Hemiptera</taxon>
        <taxon>Heteroptera</taxon>
        <taxon>Panheteroptera</taxon>
        <taxon>Pentatomomorpha</taxon>
        <taxon>Pentatomoidea</taxon>
        <taxon>Pentatomidae</taxon>
        <taxon>Pentatominae</taxon>
        <taxon>Nezara</taxon>
    </lineage>
</organism>
<dbReference type="GO" id="GO:0005634">
    <property type="term" value="C:nucleus"/>
    <property type="evidence" value="ECO:0007669"/>
    <property type="project" value="TreeGrafter"/>
</dbReference>
<sequence length="327" mass="38383">MSDIEEEEVGEERDEDVDVIGEYEGQRNEKCQRHGIGRALLPNKDYYEGRYNQGLRHGLGLYIFKNGARYNGRYSKGKKDGIGIFIYPDGTKYEGEWKDDERHGYGIYHYANGDFYEGQWRKGVKEGLGCYYFKETGAKYLGLWMEGKMNGQGQQVTKNYRYHGTWVDNLPYGKGCFSFSETKVIQHGFYLNIMGSDIDQGGLDEEEEMTIHPVWRPRDITLFSASQLPTEPKPLEYPSDVSRSPSPEPTPPPSVDVYEKDFFKDIAQYDKYYQDEKLMWQTDKWDTEILEELKKRAEHHHMSEEEEFMHEGTLFMYSIEFNNFFLL</sequence>
<dbReference type="Gene3D" id="2.20.110.10">
    <property type="entry name" value="Histone H3 K4-specific methyltransferase SET7/9 N-terminal domain"/>
    <property type="match status" value="3"/>
</dbReference>
<evidence type="ECO:0000313" key="4">
    <source>
        <dbReference type="Proteomes" id="UP001152798"/>
    </source>
</evidence>
<dbReference type="EMBL" id="OV725081">
    <property type="protein sequence ID" value="CAH1403839.1"/>
    <property type="molecule type" value="Genomic_DNA"/>
</dbReference>
<evidence type="ECO:0000256" key="1">
    <source>
        <dbReference type="ARBA" id="ARBA00022737"/>
    </source>
</evidence>
<dbReference type="Pfam" id="PF02493">
    <property type="entry name" value="MORN"/>
    <property type="match status" value="6"/>
</dbReference>
<dbReference type="PANTHER" id="PTHR43215">
    <property type="entry name" value="RADIAL SPOKE HEAD 1 HOMOLOG"/>
    <property type="match status" value="1"/>
</dbReference>
<evidence type="ECO:0000313" key="3">
    <source>
        <dbReference type="EMBL" id="CAH1403839.1"/>
    </source>
</evidence>
<dbReference type="GO" id="GO:0035082">
    <property type="term" value="P:axoneme assembly"/>
    <property type="evidence" value="ECO:0007669"/>
    <property type="project" value="TreeGrafter"/>
</dbReference>
<keyword evidence="1" id="KW-0677">Repeat</keyword>
<dbReference type="PANTHER" id="PTHR43215:SF14">
    <property type="entry name" value="RADIAL SPOKE HEAD 1 HOMOLOG"/>
    <property type="match status" value="1"/>
</dbReference>
<keyword evidence="4" id="KW-1185">Reference proteome</keyword>
<dbReference type="Proteomes" id="UP001152798">
    <property type="component" value="Chromosome 5"/>
</dbReference>
<proteinExistence type="predicted"/>